<dbReference type="EMBL" id="LZDH01000056">
    <property type="protein sequence ID" value="OBS30337.1"/>
    <property type="molecule type" value="Genomic_DNA"/>
</dbReference>
<evidence type="ECO:0000313" key="3">
    <source>
        <dbReference type="EMBL" id="OBS30337.1"/>
    </source>
</evidence>
<gene>
    <name evidence="3" type="ORF">A9O67_04660</name>
    <name evidence="4" type="ORF">Tfont_02115</name>
</gene>
<protein>
    <submittedName>
        <fullName evidence="4">Formate dehydrogenase region TAT target</fullName>
    </submittedName>
</protein>
<dbReference type="Proteomes" id="UP000091969">
    <property type="component" value="Unassembled WGS sequence"/>
</dbReference>
<sequence length="71" mass="7448">MKHEPTPVLPGRRRWFAAAGAVGAAAAAVSVLPVAPRSSVTEAPTPTPAPRRGGGYHASAHVQRYYDTTRV</sequence>
<organism evidence="3 5">
    <name type="scientific">Tepidimonas fonticaldi</name>
    <dbReference type="NCBI Taxonomy" id="1101373"/>
    <lineage>
        <taxon>Bacteria</taxon>
        <taxon>Pseudomonadati</taxon>
        <taxon>Pseudomonadota</taxon>
        <taxon>Betaproteobacteria</taxon>
        <taxon>Burkholderiales</taxon>
        <taxon>Tepidimonas</taxon>
    </lineage>
</organism>
<keyword evidence="2" id="KW-0812">Transmembrane</keyword>
<name>A0A1A6DTT8_9BURK</name>
<dbReference type="STRING" id="1101373.A9O67_04660"/>
<dbReference type="AlphaFoldDB" id="A0A1A6DTT8"/>
<dbReference type="PROSITE" id="PS51318">
    <property type="entry name" value="TAT"/>
    <property type="match status" value="1"/>
</dbReference>
<evidence type="ECO:0000313" key="4">
    <source>
        <dbReference type="EMBL" id="TSE35930.1"/>
    </source>
</evidence>
<comment type="caution">
    <text evidence="3">The sequence shown here is derived from an EMBL/GenBank/DDBJ whole genome shotgun (WGS) entry which is preliminary data.</text>
</comment>
<dbReference type="RefSeq" id="WP_068608688.1">
    <property type="nucleotide sequence ID" value="NZ_LZDH01000056.1"/>
</dbReference>
<proteinExistence type="predicted"/>
<keyword evidence="2" id="KW-1133">Transmembrane helix</keyword>
<evidence type="ECO:0000256" key="1">
    <source>
        <dbReference type="SAM" id="MobiDB-lite"/>
    </source>
</evidence>
<dbReference type="InterPro" id="IPR006311">
    <property type="entry name" value="TAT_signal"/>
</dbReference>
<feature type="region of interest" description="Disordered" evidence="1">
    <location>
        <begin position="33"/>
        <end position="61"/>
    </location>
</feature>
<evidence type="ECO:0000313" key="6">
    <source>
        <dbReference type="Proteomes" id="UP000316388"/>
    </source>
</evidence>
<reference evidence="4 6" key="2">
    <citation type="submission" date="2019-07" db="EMBL/GenBank/DDBJ databases">
        <title>Tepidimonas fonticaldi AT-A2 draft genome.</title>
        <authorList>
            <person name="Da Costa M.S."/>
            <person name="Froufe H.J.C."/>
            <person name="Egas C."/>
            <person name="Albuquerque L."/>
        </authorList>
    </citation>
    <scope>NUCLEOTIDE SEQUENCE [LARGE SCALE GENOMIC DNA]</scope>
    <source>
        <strain evidence="4 6">AT-A2</strain>
    </source>
</reference>
<keyword evidence="5" id="KW-1185">Reference proteome</keyword>
<reference evidence="3 5" key="1">
    <citation type="submission" date="2016-06" db="EMBL/GenBank/DDBJ databases">
        <title>Genome sequence of Tepidimonas fonticaldi PL17.</title>
        <authorList>
            <person name="Pinnaka A.K."/>
        </authorList>
    </citation>
    <scope>NUCLEOTIDE SEQUENCE [LARGE SCALE GENOMIC DNA]</scope>
    <source>
        <strain evidence="3 5">PL17</strain>
    </source>
</reference>
<evidence type="ECO:0000313" key="5">
    <source>
        <dbReference type="Proteomes" id="UP000091969"/>
    </source>
</evidence>
<accession>A0A1A6DTT8</accession>
<evidence type="ECO:0000256" key="2">
    <source>
        <dbReference type="SAM" id="Phobius"/>
    </source>
</evidence>
<keyword evidence="2" id="KW-0472">Membrane</keyword>
<dbReference type="Proteomes" id="UP000316388">
    <property type="component" value="Unassembled WGS sequence"/>
</dbReference>
<feature type="transmembrane region" description="Helical" evidence="2">
    <location>
        <begin position="15"/>
        <end position="35"/>
    </location>
</feature>
<dbReference type="EMBL" id="VJOO01000022">
    <property type="protein sequence ID" value="TSE35930.1"/>
    <property type="molecule type" value="Genomic_DNA"/>
</dbReference>